<feature type="region of interest" description="Disordered" evidence="2">
    <location>
        <begin position="62"/>
        <end position="88"/>
    </location>
</feature>
<name>A0AAQ4RKM8_GASAC</name>
<dbReference type="PROSITE" id="PS00092">
    <property type="entry name" value="N6_MTASE"/>
    <property type="match status" value="1"/>
</dbReference>
<dbReference type="InterPro" id="IPR007757">
    <property type="entry name" value="MT-A70-like"/>
</dbReference>
<dbReference type="Proteomes" id="UP000007635">
    <property type="component" value="Chromosome XXI"/>
</dbReference>
<proteinExistence type="inferred from homology"/>
<dbReference type="PANTHER" id="PTHR12829">
    <property type="entry name" value="N6-ADENOSINE-METHYLTRANSFERASE"/>
    <property type="match status" value="1"/>
</dbReference>
<evidence type="ECO:0000313" key="4">
    <source>
        <dbReference type="Proteomes" id="UP000007635"/>
    </source>
</evidence>
<dbReference type="GO" id="GO:0032259">
    <property type="term" value="P:methylation"/>
    <property type="evidence" value="ECO:0007669"/>
    <property type="project" value="InterPro"/>
</dbReference>
<evidence type="ECO:0000313" key="3">
    <source>
        <dbReference type="Ensembl" id="ENSGACP00000064189.1"/>
    </source>
</evidence>
<reference evidence="3" key="2">
    <citation type="submission" date="2025-08" db="UniProtKB">
        <authorList>
            <consortium name="Ensembl"/>
        </authorList>
    </citation>
    <scope>IDENTIFICATION</scope>
</reference>
<dbReference type="Pfam" id="PF05063">
    <property type="entry name" value="MT-A70"/>
    <property type="match status" value="1"/>
</dbReference>
<organism evidence="3 4">
    <name type="scientific">Gasterosteus aculeatus aculeatus</name>
    <name type="common">three-spined stickleback</name>
    <dbReference type="NCBI Taxonomy" id="481459"/>
    <lineage>
        <taxon>Eukaryota</taxon>
        <taxon>Metazoa</taxon>
        <taxon>Chordata</taxon>
        <taxon>Craniata</taxon>
        <taxon>Vertebrata</taxon>
        <taxon>Euteleostomi</taxon>
        <taxon>Actinopterygii</taxon>
        <taxon>Neopterygii</taxon>
        <taxon>Teleostei</taxon>
        <taxon>Neoteleostei</taxon>
        <taxon>Acanthomorphata</taxon>
        <taxon>Eupercaria</taxon>
        <taxon>Perciformes</taxon>
        <taxon>Cottioidei</taxon>
        <taxon>Gasterosteales</taxon>
        <taxon>Gasterosteidae</taxon>
        <taxon>Gasterosteus</taxon>
    </lineage>
</organism>
<dbReference type="GO" id="GO:0003676">
    <property type="term" value="F:nucleic acid binding"/>
    <property type="evidence" value="ECO:0007669"/>
    <property type="project" value="InterPro"/>
</dbReference>
<reference evidence="3" key="3">
    <citation type="submission" date="2025-09" db="UniProtKB">
        <authorList>
            <consortium name="Ensembl"/>
        </authorList>
    </citation>
    <scope>IDENTIFICATION</scope>
</reference>
<dbReference type="GO" id="GO:0005634">
    <property type="term" value="C:nucleus"/>
    <property type="evidence" value="ECO:0007669"/>
    <property type="project" value="TreeGrafter"/>
</dbReference>
<sequence length="493" mass="54314">MSVVVRGTRGWVLDAHALVDRGYSRCRRTGGDNRTSHWTGRFKKQCFQMLKAHHSARADVGEGNTGVLHETDKASKKRKRKHSELNQGEIDSRAFHEKIRSVVLEGTTSLVASARSLGHLTGAPDAAKEPLPSPQCGLAALCEMAKELPSADDDDDQRDESAQPLVAEGGRTSHLDLFSRVTENEAQWAAVVPLMGGEYVIPPHAAFLLSDFTRIRPLVRCGRRFDLIVMDPPWENKSVKRSRRYSSLPSSQLKRLPIPTLASPNCLVVTWVTNRPSHLRFVRDELYPHWGLEVVAQWFWVKVTASGEFVFPLDSDHKKPYEVLVLGRYRCAAGDAARWPDVFRSFFSVSLVLLFVTRPLNAAYSPLRFQLSGDAGGSRGGPAFDCQRPVSPPLPEALSLGGVEAPRWRRSRVPGAVRPKSSTRVDQLGQRSAQISAHELFHPDADRRRSRGPRSRGRGRTNGAAGGPSPRPGGTDGRQTADTLSSAINPPGL</sequence>
<dbReference type="PANTHER" id="PTHR12829:SF4">
    <property type="entry name" value="N(6)-ADENINE-SPECIFIC METHYLTRANSFERASE METTL4"/>
    <property type="match status" value="1"/>
</dbReference>
<dbReference type="SUPFAM" id="SSF53335">
    <property type="entry name" value="S-adenosyl-L-methionine-dependent methyltransferases"/>
    <property type="match status" value="1"/>
</dbReference>
<feature type="compositionally biased region" description="Basic residues" evidence="2">
    <location>
        <begin position="448"/>
        <end position="459"/>
    </location>
</feature>
<dbReference type="AlphaFoldDB" id="A0AAQ4RKM8"/>
<dbReference type="Ensembl" id="ENSGACT00000038695.1">
    <property type="protein sequence ID" value="ENSGACP00000064189.1"/>
    <property type="gene ID" value="ENSGACG00000004176.2"/>
</dbReference>
<evidence type="ECO:0000256" key="1">
    <source>
        <dbReference type="PROSITE-ProRule" id="PRU00489"/>
    </source>
</evidence>
<keyword evidence="4" id="KW-1185">Reference proteome</keyword>
<dbReference type="InterPro" id="IPR029063">
    <property type="entry name" value="SAM-dependent_MTases_sf"/>
</dbReference>
<reference evidence="3 4" key="1">
    <citation type="journal article" date="2021" name="G3 (Bethesda)">
        <title>Improved contiguity of the threespine stickleback genome using long-read sequencing.</title>
        <authorList>
            <person name="Nath S."/>
            <person name="Shaw D.E."/>
            <person name="White M.A."/>
        </authorList>
    </citation>
    <scope>NUCLEOTIDE SEQUENCE [LARGE SCALE GENOMIC DNA]</scope>
    <source>
        <strain evidence="3 4">Lake Benthic</strain>
    </source>
</reference>
<dbReference type="GeneTree" id="ENSGT00390000016237"/>
<feature type="compositionally biased region" description="Polar residues" evidence="2">
    <location>
        <begin position="477"/>
        <end position="493"/>
    </location>
</feature>
<evidence type="ECO:0000256" key="2">
    <source>
        <dbReference type="SAM" id="MobiDB-lite"/>
    </source>
</evidence>
<feature type="region of interest" description="Disordered" evidence="2">
    <location>
        <begin position="378"/>
        <end position="493"/>
    </location>
</feature>
<accession>A0AAQ4RKM8</accession>
<protein>
    <submittedName>
        <fullName evidence="3">Methyltransferase 4, N6-adenosine</fullName>
    </submittedName>
</protein>
<feature type="compositionally biased region" description="Polar residues" evidence="2">
    <location>
        <begin position="420"/>
        <end position="435"/>
    </location>
</feature>
<dbReference type="PROSITE" id="PS51143">
    <property type="entry name" value="MT_A70"/>
    <property type="match status" value="1"/>
</dbReference>
<dbReference type="GO" id="GO:0009007">
    <property type="term" value="F:site-specific DNA-methyltransferase (adenine-specific) activity"/>
    <property type="evidence" value="ECO:0007669"/>
    <property type="project" value="TreeGrafter"/>
</dbReference>
<dbReference type="InterPro" id="IPR002052">
    <property type="entry name" value="DNA_methylase_N6_adenine_CS"/>
</dbReference>
<comment type="similarity">
    <text evidence="1">Belongs to the MT-A70-like family.</text>
</comment>
<dbReference type="GO" id="GO:0008173">
    <property type="term" value="F:RNA methyltransferase activity"/>
    <property type="evidence" value="ECO:0007669"/>
    <property type="project" value="TreeGrafter"/>
</dbReference>
<dbReference type="GO" id="GO:0005829">
    <property type="term" value="C:cytosol"/>
    <property type="evidence" value="ECO:0007669"/>
    <property type="project" value="TreeGrafter"/>
</dbReference>